<proteinExistence type="predicted"/>
<keyword evidence="2" id="KW-1185">Reference proteome</keyword>
<organism evidence="1 2">
    <name type="scientific">Coniosporium uncinatum</name>
    <dbReference type="NCBI Taxonomy" id="93489"/>
    <lineage>
        <taxon>Eukaryota</taxon>
        <taxon>Fungi</taxon>
        <taxon>Dikarya</taxon>
        <taxon>Ascomycota</taxon>
        <taxon>Pezizomycotina</taxon>
        <taxon>Dothideomycetes</taxon>
        <taxon>Dothideomycetes incertae sedis</taxon>
        <taxon>Coniosporium</taxon>
    </lineage>
</organism>
<gene>
    <name evidence="1" type="ORF">LTS18_013839</name>
</gene>
<accession>A0ACC3D946</accession>
<dbReference type="EMBL" id="JAWDJW010006767">
    <property type="protein sequence ID" value="KAK3063650.1"/>
    <property type="molecule type" value="Genomic_DNA"/>
</dbReference>
<dbReference type="Proteomes" id="UP001186974">
    <property type="component" value="Unassembled WGS sequence"/>
</dbReference>
<reference evidence="1" key="1">
    <citation type="submission" date="2024-09" db="EMBL/GenBank/DDBJ databases">
        <title>Black Yeasts Isolated from many extreme environments.</title>
        <authorList>
            <person name="Coleine C."/>
            <person name="Stajich J.E."/>
            <person name="Selbmann L."/>
        </authorList>
    </citation>
    <scope>NUCLEOTIDE SEQUENCE</scope>
    <source>
        <strain evidence="1">CCFEE 5737</strain>
    </source>
</reference>
<name>A0ACC3D946_9PEZI</name>
<comment type="caution">
    <text evidence="1">The sequence shown here is derived from an EMBL/GenBank/DDBJ whole genome shotgun (WGS) entry which is preliminary data.</text>
</comment>
<evidence type="ECO:0000313" key="1">
    <source>
        <dbReference type="EMBL" id="KAK3063650.1"/>
    </source>
</evidence>
<evidence type="ECO:0000313" key="2">
    <source>
        <dbReference type="Proteomes" id="UP001186974"/>
    </source>
</evidence>
<sequence length="80" mass="8569">QAYSSRGTGDRHASRQQGPDVHGRTSRRRDAGPGVDIGAWSAKVEGNVDESNWAEDVAEETEKWKSEGGVPSKDPGGNAY</sequence>
<feature type="non-terminal residue" evidence="1">
    <location>
        <position position="1"/>
    </location>
</feature>
<protein>
    <submittedName>
        <fullName evidence="1">Uncharacterized protein</fullName>
    </submittedName>
</protein>